<evidence type="ECO:0000313" key="1">
    <source>
        <dbReference type="EMBL" id="CAB4164997.1"/>
    </source>
</evidence>
<accession>A0A6J5P152</accession>
<protein>
    <submittedName>
        <fullName evidence="1">Uncharacterized protein</fullName>
    </submittedName>
</protein>
<gene>
    <name evidence="1" type="ORF">UFOVP822_4</name>
</gene>
<reference evidence="1" key="1">
    <citation type="submission" date="2020-04" db="EMBL/GenBank/DDBJ databases">
        <authorList>
            <person name="Chiriac C."/>
            <person name="Salcher M."/>
            <person name="Ghai R."/>
            <person name="Kavagutti S V."/>
        </authorList>
    </citation>
    <scope>NUCLEOTIDE SEQUENCE</scope>
</reference>
<proteinExistence type="predicted"/>
<sequence length="71" mass="7775">MKNDKPIQFRLSAEDIARLDAIRCHFGLATYAAAVRFAVKALHNSGLFDVPAIVGRKIATTPKKAPSNKRP</sequence>
<organism evidence="1">
    <name type="scientific">uncultured Caudovirales phage</name>
    <dbReference type="NCBI Taxonomy" id="2100421"/>
    <lineage>
        <taxon>Viruses</taxon>
        <taxon>Duplodnaviria</taxon>
        <taxon>Heunggongvirae</taxon>
        <taxon>Uroviricota</taxon>
        <taxon>Caudoviricetes</taxon>
        <taxon>Peduoviridae</taxon>
        <taxon>Maltschvirus</taxon>
        <taxon>Maltschvirus maltsch</taxon>
    </lineage>
</organism>
<name>A0A6J5P152_9CAUD</name>
<dbReference type="EMBL" id="LR796775">
    <property type="protein sequence ID" value="CAB4164997.1"/>
    <property type="molecule type" value="Genomic_DNA"/>
</dbReference>